<dbReference type="SUPFAM" id="SSF101936">
    <property type="entry name" value="DNA-binding pseudobarrel domain"/>
    <property type="match status" value="2"/>
</dbReference>
<evidence type="ECO:0000256" key="6">
    <source>
        <dbReference type="SAM" id="MobiDB-lite"/>
    </source>
</evidence>
<sequence length="1143" mass="130436">MTEEFEMSMIGELTFFLGFEVKQRRGGTFINQAKYTQDMLKRFNLDDVKLVKFPMPTKCKLDIDPNGKAVDQKPPVAVSLAPVCPPALQICGSLSNSLRGGLVLPDLFPWTPYNATFLFSCDNRCVDSYAIPFLSQGKDEREVHAISKGPIMVRHQKQCNTMGMVDNKKNVKVKEEKDENINTKEKRKQKKAEGDKKTEEKQNSSERKMTKNKEEKEKKMRVVDKKDDEEKEREDQRKRKENGRKAMSHKERKEENGNEKEEQGQEGKEGEIEKEKEEEQKEINEQKGRKENGKEEHDSKERDEEDQNDKQNCPHFFRALISNSFMEHVTIPAGFHKYLEDCTGMVSLRGPSGNKWPVELAKISGELCFARGWKEFLSDHRVGYGYLLVFRYDGQSQFSVTVFLPSSCEAPYASLAQPQHKDIDVAREEEKGLISTNVDDTVPQEDARSGTSVDGTPQNEASEVEEDASEDEEAEEVEDALSETPENEQDYERRMSSNDALEPEQQQQDDQHKTDDGFVVGKRARFRKLDDIMAEVDRSKKSRPTEGKNSEAPSGDPASGGTSSSDSLAESEHRPPMKSKAEEIRSPSGDSASKAAASSDNLAELASRPSKDSKAEGKSSTAPLIFYTRSTASASKRVPLKKASKETTSSDNWAGVFTPESMCTDLTTWHKSFGKRLSKQNQFPMFNKSNGENQPGRVLIKVMRRPGLTSQGRPVTEREKEYAMERAQRFKSERPFTVKTMKHNDVYASYFMIIPDKFVKTFLPEESRKMTFWDPQGKPWKVWYEYTGGECPRAAFSAGWGALAMENNLEKWDVCIFELLDQEYNIKLHVYKVVLEITPCVIAPKPLIVFGLLVDDHLAMGESQAIMCVKRFAVGIVQVFGPEYLRSPNTKDAGRLLEMNKARGFPGMLGSIECMHWSWKNCLKAWHGQFHGQKKGSIIILEPVVDQETWIWHTFFGMPGSLNDINVVNWSPLMNNIANGELPPVQFVANRHTYSYGYYLVDVIYPKWQTFVKPLKKPEGKKNLDFHNAQAAAGKDVERVFGILLAQFAIVGRPARFWDQKILWYIMHACVIMHNMIIENERGQDSDYSQYELLGHPVRVRRRAARVARFVASYHAIRRAETHDDFRKDLIKEWWAWNGRQNA</sequence>
<dbReference type="Pfam" id="PF04827">
    <property type="entry name" value="Plant_tran"/>
    <property type="match status" value="1"/>
</dbReference>
<feature type="compositionally biased region" description="Polar residues" evidence="6">
    <location>
        <begin position="449"/>
        <end position="459"/>
    </location>
</feature>
<evidence type="ECO:0000256" key="3">
    <source>
        <dbReference type="ARBA" id="ARBA00023125"/>
    </source>
</evidence>
<keyword evidence="5" id="KW-0539">Nucleus</keyword>
<dbReference type="InterPro" id="IPR003340">
    <property type="entry name" value="B3_DNA-bd"/>
</dbReference>
<dbReference type="Pfam" id="PF02362">
    <property type="entry name" value="B3"/>
    <property type="match status" value="2"/>
</dbReference>
<feature type="domain" description="TF-B3" evidence="7">
    <location>
        <begin position="737"/>
        <end position="834"/>
    </location>
</feature>
<dbReference type="InterPro" id="IPR006912">
    <property type="entry name" value="Harbinger_derived_prot"/>
</dbReference>
<comment type="subcellular location">
    <subcellularLocation>
        <location evidence="1">Nucleus</location>
    </subcellularLocation>
</comment>
<protein>
    <submittedName>
        <fullName evidence="8">B3 domain-containing protein</fullName>
    </submittedName>
</protein>
<feature type="compositionally biased region" description="Basic and acidic residues" evidence="6">
    <location>
        <begin position="191"/>
        <end position="238"/>
    </location>
</feature>
<dbReference type="GO" id="GO:0003677">
    <property type="term" value="F:DNA binding"/>
    <property type="evidence" value="ECO:0007669"/>
    <property type="project" value="UniProtKB-KW"/>
</dbReference>
<keyword evidence="2" id="KW-0805">Transcription regulation</keyword>
<dbReference type="InterPro" id="IPR015300">
    <property type="entry name" value="DNA-bd_pseudobarrel_sf"/>
</dbReference>
<feature type="region of interest" description="Disordered" evidence="6">
    <location>
        <begin position="158"/>
        <end position="311"/>
    </location>
</feature>
<dbReference type="CDD" id="cd10017">
    <property type="entry name" value="B3_DNA"/>
    <property type="match status" value="2"/>
</dbReference>
<evidence type="ECO:0000256" key="1">
    <source>
        <dbReference type="ARBA" id="ARBA00004123"/>
    </source>
</evidence>
<dbReference type="GO" id="GO:0005634">
    <property type="term" value="C:nucleus"/>
    <property type="evidence" value="ECO:0007669"/>
    <property type="project" value="UniProtKB-SubCell"/>
</dbReference>
<dbReference type="PANTHER" id="PTHR47150">
    <property type="entry name" value="OS12G0169200 PROTEIN"/>
    <property type="match status" value="1"/>
</dbReference>
<dbReference type="Gene3D" id="2.40.330.10">
    <property type="entry name" value="DNA-binding pseudobarrel domain"/>
    <property type="match status" value="2"/>
</dbReference>
<organism evidence="8">
    <name type="scientific">Aegilops tauschii</name>
    <name type="common">Tausch's goatgrass</name>
    <name type="synonym">Aegilops squarrosa</name>
    <dbReference type="NCBI Taxonomy" id="37682"/>
    <lineage>
        <taxon>Eukaryota</taxon>
        <taxon>Viridiplantae</taxon>
        <taxon>Streptophyta</taxon>
        <taxon>Embryophyta</taxon>
        <taxon>Tracheophyta</taxon>
        <taxon>Spermatophyta</taxon>
        <taxon>Magnoliopsida</taxon>
        <taxon>Liliopsida</taxon>
        <taxon>Poales</taxon>
        <taxon>Poaceae</taxon>
        <taxon>BOP clade</taxon>
        <taxon>Pooideae</taxon>
        <taxon>Triticodae</taxon>
        <taxon>Triticeae</taxon>
        <taxon>Triticinae</taxon>
        <taxon>Aegilops</taxon>
    </lineage>
</organism>
<feature type="compositionally biased region" description="Basic and acidic residues" evidence="6">
    <location>
        <begin position="248"/>
        <end position="302"/>
    </location>
</feature>
<name>M8BW80_AEGTA</name>
<evidence type="ECO:0000256" key="5">
    <source>
        <dbReference type="ARBA" id="ARBA00023242"/>
    </source>
</evidence>
<evidence type="ECO:0000259" key="7">
    <source>
        <dbReference type="PROSITE" id="PS50863"/>
    </source>
</evidence>
<keyword evidence="3" id="KW-0238">DNA-binding</keyword>
<dbReference type="PROSITE" id="PS50863">
    <property type="entry name" value="B3"/>
    <property type="match status" value="2"/>
</dbReference>
<feature type="compositionally biased region" description="Acidic residues" evidence="6">
    <location>
        <begin position="462"/>
        <end position="489"/>
    </location>
</feature>
<feature type="compositionally biased region" description="Basic and acidic residues" evidence="6">
    <location>
        <begin position="166"/>
        <end position="184"/>
    </location>
</feature>
<dbReference type="AlphaFoldDB" id="M8BW80"/>
<dbReference type="SMART" id="SM01019">
    <property type="entry name" value="B3"/>
    <property type="match status" value="2"/>
</dbReference>
<evidence type="ECO:0000256" key="4">
    <source>
        <dbReference type="ARBA" id="ARBA00023163"/>
    </source>
</evidence>
<keyword evidence="4" id="KW-0804">Transcription</keyword>
<feature type="region of interest" description="Disordered" evidence="6">
    <location>
        <begin position="434"/>
        <end position="620"/>
    </location>
</feature>
<evidence type="ECO:0000256" key="2">
    <source>
        <dbReference type="ARBA" id="ARBA00023015"/>
    </source>
</evidence>
<feature type="domain" description="TF-B3" evidence="7">
    <location>
        <begin position="314"/>
        <end position="406"/>
    </location>
</feature>
<dbReference type="EnsemblPlants" id="EMT26093">
    <property type="protein sequence ID" value="EMT26093"/>
    <property type="gene ID" value="F775_20501"/>
</dbReference>
<accession>M8BW80</accession>
<dbReference type="PANTHER" id="PTHR47150:SF7">
    <property type="entry name" value="NUCLEASE"/>
    <property type="match status" value="1"/>
</dbReference>
<evidence type="ECO:0000313" key="8">
    <source>
        <dbReference type="EnsemblPlants" id="EMT26093"/>
    </source>
</evidence>
<reference evidence="8" key="1">
    <citation type="submission" date="2015-06" db="UniProtKB">
        <authorList>
            <consortium name="EnsemblPlants"/>
        </authorList>
    </citation>
    <scope>IDENTIFICATION</scope>
</reference>
<feature type="compositionally biased region" description="Basic and acidic residues" evidence="6">
    <location>
        <begin position="527"/>
        <end position="549"/>
    </location>
</feature>
<proteinExistence type="predicted"/>
<feature type="compositionally biased region" description="Low complexity" evidence="6">
    <location>
        <begin position="586"/>
        <end position="599"/>
    </location>
</feature>
<feature type="compositionally biased region" description="Basic and acidic residues" evidence="6">
    <location>
        <begin position="570"/>
        <end position="585"/>
    </location>
</feature>